<proteinExistence type="predicted"/>
<dbReference type="AlphaFoldDB" id="A0A261RIA2"/>
<feature type="domain" description="HTH rpiR-type" evidence="5">
    <location>
        <begin position="18"/>
        <end position="94"/>
    </location>
</feature>
<dbReference type="PANTHER" id="PTHR30514">
    <property type="entry name" value="GLUCOKINASE"/>
    <property type="match status" value="1"/>
</dbReference>
<dbReference type="Gene3D" id="1.10.10.10">
    <property type="entry name" value="Winged helix-like DNA-binding domain superfamily/Winged helix DNA-binding domain"/>
    <property type="match status" value="1"/>
</dbReference>
<gene>
    <name evidence="7" type="ORF">CAL19_03875</name>
</gene>
<dbReference type="SUPFAM" id="SSF53697">
    <property type="entry name" value="SIS domain"/>
    <property type="match status" value="1"/>
</dbReference>
<evidence type="ECO:0000259" key="5">
    <source>
        <dbReference type="PROSITE" id="PS51071"/>
    </source>
</evidence>
<reference evidence="8" key="1">
    <citation type="submission" date="2017-05" db="EMBL/GenBank/DDBJ databases">
        <title>Complete and WGS of Bordetella genogroups.</title>
        <authorList>
            <person name="Spilker T."/>
            <person name="Lipuma J."/>
        </authorList>
    </citation>
    <scope>NUCLEOTIDE SEQUENCE [LARGE SCALE GENOMIC DNA]</scope>
    <source>
        <strain evidence="8">AU18089</strain>
    </source>
</reference>
<dbReference type="EMBL" id="NEVK01000003">
    <property type="protein sequence ID" value="OZI24651.1"/>
    <property type="molecule type" value="Genomic_DNA"/>
</dbReference>
<dbReference type="InterPro" id="IPR009057">
    <property type="entry name" value="Homeodomain-like_sf"/>
</dbReference>
<dbReference type="Gene3D" id="3.40.50.10490">
    <property type="entry name" value="Glucose-6-phosphate isomerase like protein, domain 1"/>
    <property type="match status" value="1"/>
</dbReference>
<evidence type="ECO:0000256" key="1">
    <source>
        <dbReference type="ARBA" id="ARBA00023015"/>
    </source>
</evidence>
<keyword evidence="2" id="KW-0238">DNA-binding</keyword>
<dbReference type="SUPFAM" id="SSF46689">
    <property type="entry name" value="Homeodomain-like"/>
    <property type="match status" value="1"/>
</dbReference>
<dbReference type="InterPro" id="IPR036388">
    <property type="entry name" value="WH-like_DNA-bd_sf"/>
</dbReference>
<dbReference type="PROSITE" id="PS51464">
    <property type="entry name" value="SIS"/>
    <property type="match status" value="1"/>
</dbReference>
<dbReference type="Proteomes" id="UP000216947">
    <property type="component" value="Unassembled WGS sequence"/>
</dbReference>
<protein>
    <submittedName>
        <fullName evidence="7">MurR/RpiR family transcriptional regulator</fullName>
    </submittedName>
</protein>
<dbReference type="GO" id="GO:0003677">
    <property type="term" value="F:DNA binding"/>
    <property type="evidence" value="ECO:0007669"/>
    <property type="project" value="UniProtKB-KW"/>
</dbReference>
<evidence type="ECO:0000313" key="8">
    <source>
        <dbReference type="Proteomes" id="UP000216947"/>
    </source>
</evidence>
<evidence type="ECO:0000256" key="4">
    <source>
        <dbReference type="ARBA" id="ARBA00023163"/>
    </source>
</evidence>
<evidence type="ECO:0000256" key="2">
    <source>
        <dbReference type="ARBA" id="ARBA00023125"/>
    </source>
</evidence>
<dbReference type="GO" id="GO:0006096">
    <property type="term" value="P:glycolytic process"/>
    <property type="evidence" value="ECO:0007669"/>
    <property type="project" value="UniProtKB-KW"/>
</dbReference>
<keyword evidence="3" id="KW-0324">Glycolysis</keyword>
<comment type="caution">
    <text evidence="7">The sequence shown here is derived from an EMBL/GenBank/DDBJ whole genome shotgun (WGS) entry which is preliminary data.</text>
</comment>
<dbReference type="Pfam" id="PF01418">
    <property type="entry name" value="HTH_6"/>
    <property type="match status" value="1"/>
</dbReference>
<dbReference type="PROSITE" id="PS51071">
    <property type="entry name" value="HTH_RPIR"/>
    <property type="match status" value="1"/>
</dbReference>
<dbReference type="InterPro" id="IPR000281">
    <property type="entry name" value="HTH_RpiR"/>
</dbReference>
<dbReference type="CDD" id="cd05013">
    <property type="entry name" value="SIS_RpiR"/>
    <property type="match status" value="1"/>
</dbReference>
<dbReference type="GO" id="GO:0003700">
    <property type="term" value="F:DNA-binding transcription factor activity"/>
    <property type="evidence" value="ECO:0007669"/>
    <property type="project" value="InterPro"/>
</dbReference>
<dbReference type="InterPro" id="IPR047640">
    <property type="entry name" value="RpiR-like"/>
</dbReference>
<dbReference type="InterPro" id="IPR046348">
    <property type="entry name" value="SIS_dom_sf"/>
</dbReference>
<name>A0A261RIA2_9BORD</name>
<dbReference type="InterPro" id="IPR035472">
    <property type="entry name" value="RpiR-like_SIS"/>
</dbReference>
<keyword evidence="1" id="KW-0805">Transcription regulation</keyword>
<dbReference type="GO" id="GO:0097367">
    <property type="term" value="F:carbohydrate derivative binding"/>
    <property type="evidence" value="ECO:0007669"/>
    <property type="project" value="InterPro"/>
</dbReference>
<evidence type="ECO:0000256" key="3">
    <source>
        <dbReference type="ARBA" id="ARBA00023152"/>
    </source>
</evidence>
<keyword evidence="4" id="KW-0804">Transcription</keyword>
<organism evidence="7 8">
    <name type="scientific">Bordetella genomosp. 7</name>
    <dbReference type="NCBI Taxonomy" id="1416805"/>
    <lineage>
        <taxon>Bacteria</taxon>
        <taxon>Pseudomonadati</taxon>
        <taxon>Pseudomonadota</taxon>
        <taxon>Betaproteobacteria</taxon>
        <taxon>Burkholderiales</taxon>
        <taxon>Alcaligenaceae</taxon>
        <taxon>Bordetella</taxon>
    </lineage>
</organism>
<keyword evidence="8" id="KW-1185">Reference proteome</keyword>
<dbReference type="Pfam" id="PF01380">
    <property type="entry name" value="SIS"/>
    <property type="match status" value="1"/>
</dbReference>
<evidence type="ECO:0000313" key="7">
    <source>
        <dbReference type="EMBL" id="OZI24651.1"/>
    </source>
</evidence>
<dbReference type="RefSeq" id="WP_051423631.1">
    <property type="nucleotide sequence ID" value="NZ_NEVI01000005.1"/>
</dbReference>
<evidence type="ECO:0000259" key="6">
    <source>
        <dbReference type="PROSITE" id="PS51464"/>
    </source>
</evidence>
<feature type="domain" description="SIS" evidence="6">
    <location>
        <begin position="135"/>
        <end position="275"/>
    </location>
</feature>
<accession>A0A261RIA2</accession>
<dbReference type="InterPro" id="IPR001347">
    <property type="entry name" value="SIS_dom"/>
</dbReference>
<sequence>MTASSPAGKRNTALPTPRDIVYQVRSRRDALSATERKVADAILDDIAAAAAATVDQLAAKAGVSIATISRFARSVGCDDTRDLKLKLAQASAVGERFLDPSTPEESTFYARLYADIETTLREHLPLFSEALFEQAAGIVRDARMTYVFGMGGASAVLAQEMQSRLVRLGYAVAAYSDAVLLRMVAATLDERDVVVVLSTSGLTPEILAAARIVKQYGAQLLALTDPTSPLAELADVSVPIRTAETDFIYKPSSSRYAMLLAIDILATELALARQEATQERLRRIKLALDAYRGGPNRLPLGD</sequence>
<dbReference type="PANTHER" id="PTHR30514:SF1">
    <property type="entry name" value="HTH-TYPE TRANSCRIPTIONAL REGULATOR HEXR-RELATED"/>
    <property type="match status" value="1"/>
</dbReference>